<keyword evidence="2 5" id="KW-0812">Transmembrane</keyword>
<dbReference type="InterPro" id="IPR004342">
    <property type="entry name" value="EXS_C"/>
</dbReference>
<proteinExistence type="predicted"/>
<evidence type="ECO:0000313" key="8">
    <source>
        <dbReference type="Proteomes" id="UP000481153"/>
    </source>
</evidence>
<dbReference type="EMBL" id="VJMJ01000048">
    <property type="protein sequence ID" value="KAF0740626.1"/>
    <property type="molecule type" value="Genomic_DNA"/>
</dbReference>
<feature type="transmembrane region" description="Helical" evidence="5">
    <location>
        <begin position="280"/>
        <end position="298"/>
    </location>
</feature>
<evidence type="ECO:0000313" key="7">
    <source>
        <dbReference type="EMBL" id="KAF0740626.1"/>
    </source>
</evidence>
<evidence type="ECO:0000256" key="1">
    <source>
        <dbReference type="ARBA" id="ARBA00004141"/>
    </source>
</evidence>
<evidence type="ECO:0000256" key="3">
    <source>
        <dbReference type="ARBA" id="ARBA00022989"/>
    </source>
</evidence>
<comment type="subcellular location">
    <subcellularLocation>
        <location evidence="1">Membrane</location>
        <topology evidence="1">Multi-pass membrane protein</topology>
    </subcellularLocation>
</comment>
<dbReference type="Pfam" id="PF03124">
    <property type="entry name" value="EXS"/>
    <property type="match status" value="1"/>
</dbReference>
<feature type="transmembrane region" description="Helical" evidence="5">
    <location>
        <begin position="567"/>
        <end position="591"/>
    </location>
</feature>
<protein>
    <recommendedName>
        <fullName evidence="6">EXS domain-containing protein</fullName>
    </recommendedName>
</protein>
<sequence>MADGGRDQELNLLAEWDREDDVLALKNRWRKTSAFVTQQLHDHVALLDRYERDFNQEHDSWDALALRHAKQNWIELHRRLLWLQEEHNAFIADYQSRVHVIRAGQPSGSPLIEDREALPSADAVARTVSKLEQWMLSGFYNGNMRAMKHELYPQSEEIAIWSGFYFGQHFGMMVVLFIWVIWDSVIDDSKNHNLWESSVFALYRGIGVLILLLWCWCFQVYVYNWFNIPFLSIFDWKVTKSTQFVVLVRHAVSVTIIYLINLLLYYKALRGDIPHLVPPYIFPLLLFLFLLYILIFPLKQRRSLGKTVCRVISAPCAIVRFREAYLGDIFTSLVRVFVDLAWSGCYFFSGAFVEEDPRGNDICTQSGILHWIVVPLLSALPLWWRFCQNIRKYRETHNRFPYIPNAMKYACAQSVVLFATFHPHLKQPDDHMTTYQWFYLAACAITTMYQYFWDVYMDWGLGGVGGLRNLRLYPNWMYYSAMVVDFFLRFCWTFTLIPPQGYGPFPSNVQIYLNPILASVEVIRRSMWGLFRVEYEHTFRLLSSQKSIASTTSEEESDDEDEPDEKYSFWVLIEISVVVAVVVVVACIAVLTRSKKT</sequence>
<keyword evidence="8" id="KW-1185">Reference proteome</keyword>
<feature type="transmembrane region" description="Helical" evidence="5">
    <location>
        <begin position="202"/>
        <end position="223"/>
    </location>
</feature>
<dbReference type="GO" id="GO:0005886">
    <property type="term" value="C:plasma membrane"/>
    <property type="evidence" value="ECO:0007669"/>
    <property type="project" value="TreeGrafter"/>
</dbReference>
<keyword evidence="3 5" id="KW-1133">Transmembrane helix</keyword>
<feature type="transmembrane region" description="Helical" evidence="5">
    <location>
        <begin position="244"/>
        <end position="268"/>
    </location>
</feature>
<keyword evidence="4 5" id="KW-0472">Membrane</keyword>
<feature type="transmembrane region" description="Helical" evidence="5">
    <location>
        <begin position="332"/>
        <end position="353"/>
    </location>
</feature>
<dbReference type="GO" id="GO:0005794">
    <property type="term" value="C:Golgi apparatus"/>
    <property type="evidence" value="ECO:0007669"/>
    <property type="project" value="TreeGrafter"/>
</dbReference>
<feature type="transmembrane region" description="Helical" evidence="5">
    <location>
        <begin position="158"/>
        <end position="182"/>
    </location>
</feature>
<organism evidence="7 8">
    <name type="scientific">Aphanomyces euteiches</name>
    <dbReference type="NCBI Taxonomy" id="100861"/>
    <lineage>
        <taxon>Eukaryota</taxon>
        <taxon>Sar</taxon>
        <taxon>Stramenopiles</taxon>
        <taxon>Oomycota</taxon>
        <taxon>Saprolegniomycetes</taxon>
        <taxon>Saprolegniales</taxon>
        <taxon>Verrucalvaceae</taxon>
        <taxon>Aphanomyces</taxon>
    </lineage>
</organism>
<dbReference type="GO" id="GO:0000822">
    <property type="term" value="F:inositol hexakisphosphate binding"/>
    <property type="evidence" value="ECO:0007669"/>
    <property type="project" value="TreeGrafter"/>
</dbReference>
<dbReference type="VEuPathDB" id="FungiDB:AeMF1_009203"/>
<evidence type="ECO:0000259" key="6">
    <source>
        <dbReference type="PROSITE" id="PS51380"/>
    </source>
</evidence>
<dbReference type="PANTHER" id="PTHR10783">
    <property type="entry name" value="XENOTROPIC AND POLYTROPIC RETROVIRUS RECEPTOR 1-RELATED"/>
    <property type="match status" value="1"/>
</dbReference>
<dbReference type="Proteomes" id="UP000481153">
    <property type="component" value="Unassembled WGS sequence"/>
</dbReference>
<evidence type="ECO:0000256" key="5">
    <source>
        <dbReference type="SAM" id="Phobius"/>
    </source>
</evidence>
<name>A0A6G0XJW5_9STRA</name>
<evidence type="ECO:0000256" key="4">
    <source>
        <dbReference type="ARBA" id="ARBA00023136"/>
    </source>
</evidence>
<feature type="transmembrane region" description="Helical" evidence="5">
    <location>
        <begin position="437"/>
        <end position="456"/>
    </location>
</feature>
<reference evidence="7 8" key="1">
    <citation type="submission" date="2019-07" db="EMBL/GenBank/DDBJ databases">
        <title>Genomics analysis of Aphanomyces spp. identifies a new class of oomycete effector associated with host adaptation.</title>
        <authorList>
            <person name="Gaulin E."/>
        </authorList>
    </citation>
    <scope>NUCLEOTIDE SEQUENCE [LARGE SCALE GENOMIC DNA]</scope>
    <source>
        <strain evidence="7 8">ATCC 201684</strain>
    </source>
</reference>
<feature type="transmembrane region" description="Helical" evidence="5">
    <location>
        <begin position="368"/>
        <end position="386"/>
    </location>
</feature>
<dbReference type="GO" id="GO:0006817">
    <property type="term" value="P:phosphate ion transport"/>
    <property type="evidence" value="ECO:0007669"/>
    <property type="project" value="TreeGrafter"/>
</dbReference>
<gene>
    <name evidence="7" type="ORF">Ae201684_004001</name>
</gene>
<evidence type="ECO:0000256" key="2">
    <source>
        <dbReference type="ARBA" id="ARBA00022692"/>
    </source>
</evidence>
<dbReference type="PROSITE" id="PS51380">
    <property type="entry name" value="EXS"/>
    <property type="match status" value="1"/>
</dbReference>
<dbReference type="PANTHER" id="PTHR10783:SF103">
    <property type="entry name" value="SOLUTE CARRIER FAMILY 53 MEMBER 1"/>
    <property type="match status" value="1"/>
</dbReference>
<dbReference type="GO" id="GO:0016036">
    <property type="term" value="P:cellular response to phosphate starvation"/>
    <property type="evidence" value="ECO:0007669"/>
    <property type="project" value="TreeGrafter"/>
</dbReference>
<dbReference type="AlphaFoldDB" id="A0A6G0XJW5"/>
<feature type="transmembrane region" description="Helical" evidence="5">
    <location>
        <begin position="476"/>
        <end position="497"/>
    </location>
</feature>
<feature type="transmembrane region" description="Helical" evidence="5">
    <location>
        <begin position="406"/>
        <end position="425"/>
    </location>
</feature>
<accession>A0A6G0XJW5</accession>
<feature type="domain" description="EXS" evidence="6">
    <location>
        <begin position="365"/>
        <end position="564"/>
    </location>
</feature>
<comment type="caution">
    <text evidence="7">The sequence shown here is derived from an EMBL/GenBank/DDBJ whole genome shotgun (WGS) entry which is preliminary data.</text>
</comment>